<evidence type="ECO:0000313" key="2">
    <source>
        <dbReference type="EMBL" id="SCF42599.1"/>
    </source>
</evidence>
<proteinExistence type="predicted"/>
<dbReference type="OrthoDB" id="4137111at2"/>
<evidence type="ECO:0000313" key="3">
    <source>
        <dbReference type="Proteomes" id="UP000198253"/>
    </source>
</evidence>
<gene>
    <name evidence="1" type="ORF">GA0070618_0015</name>
    <name evidence="2" type="ORF">GA0070618_6685</name>
</gene>
<dbReference type="RefSeq" id="WP_088979785.1">
    <property type="nucleotide sequence ID" value="NZ_LT607413.1"/>
</dbReference>
<reference evidence="2" key="2">
    <citation type="submission" date="2016-06" db="EMBL/GenBank/DDBJ databases">
        <authorList>
            <person name="Kjaerup R.B."/>
            <person name="Dalgaard T.S."/>
            <person name="Juul-Madsen H.R."/>
        </authorList>
    </citation>
    <scope>NUCLEOTIDE SEQUENCE [LARGE SCALE GENOMIC DNA]</scope>
    <source>
        <strain evidence="2">DSM 43816</strain>
    </source>
</reference>
<accession>A0A1C5ABS6</accession>
<organism evidence="2 3">
    <name type="scientific">Micromonospora echinospora</name>
    <name type="common">Micromonospora purpurea</name>
    <dbReference type="NCBI Taxonomy" id="1877"/>
    <lineage>
        <taxon>Bacteria</taxon>
        <taxon>Bacillati</taxon>
        <taxon>Actinomycetota</taxon>
        <taxon>Actinomycetes</taxon>
        <taxon>Micromonosporales</taxon>
        <taxon>Micromonosporaceae</taxon>
        <taxon>Micromonospora</taxon>
    </lineage>
</organism>
<protein>
    <submittedName>
        <fullName evidence="2">Uncharacterized protein</fullName>
    </submittedName>
</protein>
<sequence>MTAIATEAAPALTILGVTDEQTTCDRCGRIELRGTVILGDENGEAGRYGSTCAGYMLDPTGRTKGVGNRARLIEEVRRDRIYWALRSAHAALADRDKRDQYGAAGFTRACRIVTDLERATLIHRPDEIAAVAAVRAKAREIRAELRAAGKL</sequence>
<reference evidence="3" key="1">
    <citation type="submission" date="2016-06" db="EMBL/GenBank/DDBJ databases">
        <authorList>
            <person name="Varghese N."/>
            <person name="Submissions Spin"/>
        </authorList>
    </citation>
    <scope>NUCLEOTIDE SEQUENCE [LARGE SCALE GENOMIC DNA]</scope>
    <source>
        <strain evidence="3">DSM 43816</strain>
    </source>
</reference>
<dbReference type="EMBL" id="LT607413">
    <property type="protein sequence ID" value="SCE66688.1"/>
    <property type="molecule type" value="Genomic_DNA"/>
</dbReference>
<keyword evidence="3" id="KW-1185">Reference proteome</keyword>
<evidence type="ECO:0000313" key="1">
    <source>
        <dbReference type="EMBL" id="SCE66688.1"/>
    </source>
</evidence>
<dbReference type="Proteomes" id="UP000198253">
    <property type="component" value="Chromosome I"/>
</dbReference>
<name>A0A1C5ABS6_MICEC</name>
<dbReference type="AlphaFoldDB" id="A0A1C5ABS6"/>
<dbReference type="EMBL" id="LT607413">
    <property type="protein sequence ID" value="SCF42599.1"/>
    <property type="molecule type" value="Genomic_DNA"/>
</dbReference>